<accession>A0AA35QCR5</accession>
<sequence>MRQPELGAATTPLGQALEEGTVEGGGAGTSVASTHNADGELALVELDEGKPSKMLAAGLASAKVGEPTALLHTPLLAPPAPTAFFSPGLDLFFGLIHIRVTPPPSQR</sequence>
<comment type="caution">
    <text evidence="2">The sequence shown here is derived from an EMBL/GenBank/DDBJ whole genome shotgun (WGS) entry which is preliminary data.</text>
</comment>
<feature type="region of interest" description="Disordered" evidence="1">
    <location>
        <begin position="1"/>
        <end position="33"/>
    </location>
</feature>
<gene>
    <name evidence="2" type="ORF">CCHLO57077_00015397</name>
</gene>
<evidence type="ECO:0000256" key="1">
    <source>
        <dbReference type="SAM" id="MobiDB-lite"/>
    </source>
</evidence>
<evidence type="ECO:0000313" key="3">
    <source>
        <dbReference type="Proteomes" id="UP001160390"/>
    </source>
</evidence>
<dbReference type="AlphaFoldDB" id="A0AA35QCR5"/>
<protein>
    <submittedName>
        <fullName evidence="2">Uncharacterized protein</fullName>
    </submittedName>
</protein>
<organism evidence="2 3">
    <name type="scientific">Clonostachys chloroleuca</name>
    <dbReference type="NCBI Taxonomy" id="1926264"/>
    <lineage>
        <taxon>Eukaryota</taxon>
        <taxon>Fungi</taxon>
        <taxon>Dikarya</taxon>
        <taxon>Ascomycota</taxon>
        <taxon>Pezizomycotina</taxon>
        <taxon>Sordariomycetes</taxon>
        <taxon>Hypocreomycetidae</taxon>
        <taxon>Hypocreales</taxon>
        <taxon>Bionectriaceae</taxon>
        <taxon>Clonostachys</taxon>
    </lineage>
</organism>
<name>A0AA35QCR5_9HYPO</name>
<keyword evidence="3" id="KW-1185">Reference proteome</keyword>
<dbReference type="Proteomes" id="UP001160390">
    <property type="component" value="Unassembled WGS sequence"/>
</dbReference>
<evidence type="ECO:0000313" key="2">
    <source>
        <dbReference type="EMBL" id="CAI6099630.1"/>
    </source>
</evidence>
<dbReference type="EMBL" id="CABFNP030001324">
    <property type="protein sequence ID" value="CAI6099630.1"/>
    <property type="molecule type" value="Genomic_DNA"/>
</dbReference>
<proteinExistence type="predicted"/>
<reference evidence="2" key="1">
    <citation type="submission" date="2023-01" db="EMBL/GenBank/DDBJ databases">
        <authorList>
            <person name="Piombo E."/>
        </authorList>
    </citation>
    <scope>NUCLEOTIDE SEQUENCE</scope>
</reference>